<evidence type="ECO:0008006" key="3">
    <source>
        <dbReference type="Google" id="ProtNLM"/>
    </source>
</evidence>
<accession>A0A1H1MT44</accession>
<organism evidence="1 2">
    <name type="scientific">Microlunatus soli</name>
    <dbReference type="NCBI Taxonomy" id="630515"/>
    <lineage>
        <taxon>Bacteria</taxon>
        <taxon>Bacillati</taxon>
        <taxon>Actinomycetota</taxon>
        <taxon>Actinomycetes</taxon>
        <taxon>Propionibacteriales</taxon>
        <taxon>Propionibacteriaceae</taxon>
        <taxon>Microlunatus</taxon>
    </lineage>
</organism>
<dbReference type="Proteomes" id="UP000199103">
    <property type="component" value="Chromosome I"/>
</dbReference>
<evidence type="ECO:0000313" key="2">
    <source>
        <dbReference type="Proteomes" id="UP000199103"/>
    </source>
</evidence>
<gene>
    <name evidence="1" type="ORF">SAMN04489812_0249</name>
</gene>
<dbReference type="RefSeq" id="WP_091531607.1">
    <property type="nucleotide sequence ID" value="NZ_LT629772.1"/>
</dbReference>
<dbReference type="AlphaFoldDB" id="A0A1H1MT44"/>
<dbReference type="OrthoDB" id="3268468at2"/>
<dbReference type="InterPro" id="IPR021456">
    <property type="entry name" value="DUF3107"/>
</dbReference>
<dbReference type="STRING" id="630515.SAMN04489812_0249"/>
<dbReference type="EMBL" id="LT629772">
    <property type="protein sequence ID" value="SDR89857.1"/>
    <property type="molecule type" value="Genomic_DNA"/>
</dbReference>
<sequence>MEIKVGIQHVNREVVLEVTQSAAEIEEAVATALEATDPKLAVLTLTDERGRKVLIPSDKIAYVDIGEENGRKVGFGAV</sequence>
<dbReference type="Pfam" id="PF11305">
    <property type="entry name" value="DUF3107"/>
    <property type="match status" value="1"/>
</dbReference>
<reference evidence="1 2" key="1">
    <citation type="submission" date="2016-10" db="EMBL/GenBank/DDBJ databases">
        <authorList>
            <person name="de Groot N.N."/>
        </authorList>
    </citation>
    <scope>NUCLEOTIDE SEQUENCE [LARGE SCALE GENOMIC DNA]</scope>
    <source>
        <strain evidence="1 2">DSM 21800</strain>
    </source>
</reference>
<protein>
    <recommendedName>
        <fullName evidence="3">ATP-binding protein</fullName>
    </recommendedName>
</protein>
<name>A0A1H1MT44_9ACTN</name>
<proteinExistence type="predicted"/>
<keyword evidence="2" id="KW-1185">Reference proteome</keyword>
<evidence type="ECO:0000313" key="1">
    <source>
        <dbReference type="EMBL" id="SDR89857.1"/>
    </source>
</evidence>